<dbReference type="CDD" id="cd03801">
    <property type="entry name" value="GT4_PimA-like"/>
    <property type="match status" value="1"/>
</dbReference>
<evidence type="ECO:0000313" key="1">
    <source>
        <dbReference type="EMBL" id="QJR30731.1"/>
    </source>
</evidence>
<dbReference type="Pfam" id="PF13692">
    <property type="entry name" value="Glyco_trans_1_4"/>
    <property type="match status" value="1"/>
</dbReference>
<reference evidence="1 2" key="1">
    <citation type="submission" date="2020-05" db="EMBL/GenBank/DDBJ databases">
        <title>Compete genome of Limnobacter sp. SAORIC-580.</title>
        <authorList>
            <person name="Song J."/>
            <person name="Cho J.-C."/>
        </authorList>
    </citation>
    <scope>NUCLEOTIDE SEQUENCE [LARGE SCALE GENOMIC DNA]</scope>
    <source>
        <strain evidence="1 2">SAORIC-580</strain>
    </source>
</reference>
<organism evidence="1 2">
    <name type="scientific">Limnobacter profundi</name>
    <dbReference type="NCBI Taxonomy" id="2732163"/>
    <lineage>
        <taxon>Bacteria</taxon>
        <taxon>Pseudomonadati</taxon>
        <taxon>Pseudomonadota</taxon>
        <taxon>Betaproteobacteria</taxon>
        <taxon>Burkholderiales</taxon>
        <taxon>Burkholderiaceae</taxon>
        <taxon>Limnobacter</taxon>
    </lineage>
</organism>
<keyword evidence="2" id="KW-1185">Reference proteome</keyword>
<protein>
    <submittedName>
        <fullName evidence="1">Glycosyltransferase family 4 protein</fullName>
    </submittedName>
</protein>
<evidence type="ECO:0000313" key="2">
    <source>
        <dbReference type="Proteomes" id="UP000501130"/>
    </source>
</evidence>
<dbReference type="Proteomes" id="UP000501130">
    <property type="component" value="Chromosome"/>
</dbReference>
<gene>
    <name evidence="1" type="ORF">HKT17_13995</name>
</gene>
<dbReference type="SUPFAM" id="SSF53756">
    <property type="entry name" value="UDP-Glycosyltransferase/glycogen phosphorylase"/>
    <property type="match status" value="1"/>
</dbReference>
<dbReference type="EMBL" id="CP053084">
    <property type="protein sequence ID" value="QJR30731.1"/>
    <property type="molecule type" value="Genomic_DNA"/>
</dbReference>
<dbReference type="PANTHER" id="PTHR12526">
    <property type="entry name" value="GLYCOSYLTRANSFERASE"/>
    <property type="match status" value="1"/>
</dbReference>
<proteinExistence type="predicted"/>
<dbReference type="Gene3D" id="3.40.50.2000">
    <property type="entry name" value="Glycogen Phosphorylase B"/>
    <property type="match status" value="2"/>
</dbReference>
<accession>A0ABX6N8G4</accession>
<name>A0ABX6N8G4_9BURK</name>
<dbReference type="RefSeq" id="WP_171100871.1">
    <property type="nucleotide sequence ID" value="NZ_CP053084.1"/>
</dbReference>
<sequence>MKYTVLFVVPEIKPGGGPPGYVYNLLRGCEISAQSGEIKHEFKFSGDISLERNKSTGEVKKKINLRVFLDRLVYKLGLHNYLSSNIYTSKLMIDSADIVVFQGFQDLHLLKYSKKNNKRIGYMPHSPSVAADEYKMLRELNGISFAEGKYKSILAKEKQFFISADFIVFPSEGAAIEYKSKFGTVISNRRVFYIKSGVHMDCERDNEALNYRPRSRNEIFVLFAGRYVSHKGYDLFCEAASLIVGNYPNVRFLTAGDGPMRKSFPSVTDLGWQSNMESLVRSADVIVIPNRVAYYDLFPLECAFHGKPMVMTAVGGNVDQLSDLPDVIPCYDADSVALASAIDKALQTLTKNSRWGQRNKVKFDETFTSDKFAKRWDILVDSFLK</sequence>